<reference evidence="4" key="1">
    <citation type="submission" date="2020-04" db="EMBL/GenBank/DDBJ databases">
        <authorList>
            <person name="Alioto T."/>
            <person name="Alioto T."/>
            <person name="Gomez Garrido J."/>
        </authorList>
    </citation>
    <scope>NUCLEOTIDE SEQUENCE</scope>
    <source>
        <strain evidence="4">A484AB</strain>
    </source>
</reference>
<dbReference type="InterPro" id="IPR012677">
    <property type="entry name" value="Nucleotide-bd_a/b_plait_sf"/>
</dbReference>
<protein>
    <submittedName>
        <fullName evidence="4">Heterogeneous nuclear ribonucleo H isoform X5</fullName>
    </submittedName>
</protein>
<comment type="caution">
    <text evidence="4">The sequence shown here is derived from an EMBL/GenBank/DDBJ whole genome shotgun (WGS) entry which is preliminary data.</text>
</comment>
<organism evidence="4 5">
    <name type="scientific">Paramuricea clavata</name>
    <name type="common">Red gorgonian</name>
    <name type="synonym">Violescent sea-whip</name>
    <dbReference type="NCBI Taxonomy" id="317549"/>
    <lineage>
        <taxon>Eukaryota</taxon>
        <taxon>Metazoa</taxon>
        <taxon>Cnidaria</taxon>
        <taxon>Anthozoa</taxon>
        <taxon>Octocorallia</taxon>
        <taxon>Malacalcyonacea</taxon>
        <taxon>Plexauridae</taxon>
        <taxon>Paramuricea</taxon>
    </lineage>
</organism>
<feature type="region of interest" description="Disordered" evidence="3">
    <location>
        <begin position="1"/>
        <end position="98"/>
    </location>
</feature>
<dbReference type="SUPFAM" id="SSF54928">
    <property type="entry name" value="RNA-binding domain, RBD"/>
    <property type="match status" value="1"/>
</dbReference>
<dbReference type="InterPro" id="IPR050666">
    <property type="entry name" value="ESRP"/>
</dbReference>
<proteinExistence type="predicted"/>
<dbReference type="Gene3D" id="3.30.70.330">
    <property type="match status" value="1"/>
</dbReference>
<dbReference type="PROSITE" id="PS50102">
    <property type="entry name" value="RRM"/>
    <property type="match status" value="1"/>
</dbReference>
<evidence type="ECO:0000256" key="3">
    <source>
        <dbReference type="SAM" id="MobiDB-lite"/>
    </source>
</evidence>
<evidence type="ECO:0000256" key="1">
    <source>
        <dbReference type="ARBA" id="ARBA00022737"/>
    </source>
</evidence>
<dbReference type="AlphaFoldDB" id="A0A7D9MHF9"/>
<accession>A0A7D9MHF9</accession>
<feature type="compositionally biased region" description="Gly residues" evidence="3">
    <location>
        <begin position="1"/>
        <end position="66"/>
    </location>
</feature>
<evidence type="ECO:0000256" key="2">
    <source>
        <dbReference type="ARBA" id="ARBA00022884"/>
    </source>
</evidence>
<keyword evidence="1" id="KW-0677">Repeat</keyword>
<keyword evidence="2" id="KW-0694">RNA-binding</keyword>
<name>A0A7D9MHF9_PARCT</name>
<dbReference type="OrthoDB" id="431068at2759"/>
<dbReference type="GO" id="GO:0003723">
    <property type="term" value="F:RNA binding"/>
    <property type="evidence" value="ECO:0007669"/>
    <property type="project" value="UniProtKB-UniRule"/>
</dbReference>
<dbReference type="InterPro" id="IPR035979">
    <property type="entry name" value="RBD_domain_sf"/>
</dbReference>
<keyword evidence="5" id="KW-1185">Reference proteome</keyword>
<evidence type="ECO:0000313" key="4">
    <source>
        <dbReference type="EMBL" id="CAB4046150.1"/>
    </source>
</evidence>
<dbReference type="InterPro" id="IPR000504">
    <property type="entry name" value="RRM_dom"/>
</dbReference>
<dbReference type="Proteomes" id="UP001152795">
    <property type="component" value="Unassembled WGS sequence"/>
</dbReference>
<sequence length="170" mass="17457">GYGGQGGYGGRGGYGDRGGQSGHRGRGGQSGHRGRGGQSGHRGRGGYGGRGGQSEHGGRGGYGGMRSGRDDSGGFGGGSGGGFRRNGGSGGLSKSTTGHCVHMRGLPFSASEADVKQWFMPLNSVAIRMEFETSDSGQWRSRGEADVDFATDADAKAAMRNDRQYMGGWK</sequence>
<feature type="non-terminal residue" evidence="4">
    <location>
        <position position="170"/>
    </location>
</feature>
<feature type="non-terminal residue" evidence="4">
    <location>
        <position position="1"/>
    </location>
</feature>
<dbReference type="PANTHER" id="PTHR13976">
    <property type="entry name" value="HETEROGENEOUS NUCLEAR RIBONUCLEOPROTEIN-RELATED"/>
    <property type="match status" value="1"/>
</dbReference>
<gene>
    <name evidence="4" type="ORF">PACLA_8A013348</name>
</gene>
<dbReference type="EMBL" id="CACRXK020046462">
    <property type="protein sequence ID" value="CAB4046150.1"/>
    <property type="molecule type" value="Genomic_DNA"/>
</dbReference>
<dbReference type="Pfam" id="PF00076">
    <property type="entry name" value="RRM_1"/>
    <property type="match status" value="1"/>
</dbReference>
<evidence type="ECO:0000313" key="5">
    <source>
        <dbReference type="Proteomes" id="UP001152795"/>
    </source>
</evidence>
<feature type="compositionally biased region" description="Gly residues" evidence="3">
    <location>
        <begin position="73"/>
        <end position="91"/>
    </location>
</feature>